<evidence type="ECO:0000256" key="3">
    <source>
        <dbReference type="ARBA" id="ARBA00022842"/>
    </source>
</evidence>
<comment type="caution">
    <text evidence="7">The sequence shown here is derived from an EMBL/GenBank/DDBJ whole genome shotgun (WGS) entry which is preliminary data.</text>
</comment>
<dbReference type="PROSITE" id="PS00710">
    <property type="entry name" value="PGM_PMM"/>
    <property type="match status" value="1"/>
</dbReference>
<evidence type="ECO:0000256" key="2">
    <source>
        <dbReference type="ARBA" id="ARBA00022723"/>
    </source>
</evidence>
<protein>
    <submittedName>
        <fullName evidence="7">Phosphoglucomutase/phosphomannomutase, alpha/beta/alpha domain I family protein</fullName>
    </submittedName>
</protein>
<keyword evidence="2" id="KW-0479">Metal-binding</keyword>
<name>A0A1V3WKR2_MYCKA</name>
<keyword evidence="4" id="KW-0413">Isomerase</keyword>
<gene>
    <name evidence="7" type="ORF">BZL30_7546</name>
</gene>
<evidence type="ECO:0000256" key="4">
    <source>
        <dbReference type="ARBA" id="ARBA00023235"/>
    </source>
</evidence>
<dbReference type="PANTHER" id="PTHR45745">
    <property type="entry name" value="PHOSPHOMANNOMUTASE 45A"/>
    <property type="match status" value="1"/>
</dbReference>
<feature type="region of interest" description="Disordered" evidence="5">
    <location>
        <begin position="120"/>
        <end position="170"/>
    </location>
</feature>
<organism evidence="7 8">
    <name type="scientific">Mycobacterium kansasii</name>
    <dbReference type="NCBI Taxonomy" id="1768"/>
    <lineage>
        <taxon>Bacteria</taxon>
        <taxon>Bacillati</taxon>
        <taxon>Actinomycetota</taxon>
        <taxon>Actinomycetes</taxon>
        <taxon>Mycobacteriales</taxon>
        <taxon>Mycobacteriaceae</taxon>
        <taxon>Mycobacterium</taxon>
    </lineage>
</organism>
<dbReference type="InterPro" id="IPR005841">
    <property type="entry name" value="Alpha-D-phosphohexomutase_SF"/>
</dbReference>
<feature type="compositionally biased region" description="Low complexity" evidence="5">
    <location>
        <begin position="147"/>
        <end position="157"/>
    </location>
</feature>
<keyword evidence="3" id="KW-0460">Magnesium</keyword>
<accession>A0A1V3WKR2</accession>
<dbReference type="EMBL" id="MVBM01000008">
    <property type="protein sequence ID" value="OOK67515.1"/>
    <property type="molecule type" value="Genomic_DNA"/>
</dbReference>
<dbReference type="InterPro" id="IPR016055">
    <property type="entry name" value="A-D-PHexomutase_a/b/a-I/II/III"/>
</dbReference>
<dbReference type="PRINTS" id="PR00509">
    <property type="entry name" value="PGMPMM"/>
</dbReference>
<feature type="compositionally biased region" description="Low complexity" evidence="5">
    <location>
        <begin position="122"/>
        <end position="138"/>
    </location>
</feature>
<dbReference type="GO" id="GO:0006166">
    <property type="term" value="P:purine ribonucleoside salvage"/>
    <property type="evidence" value="ECO:0007669"/>
    <property type="project" value="TreeGrafter"/>
</dbReference>
<dbReference type="SUPFAM" id="SSF53738">
    <property type="entry name" value="Phosphoglucomutase, first 3 domains"/>
    <property type="match status" value="1"/>
</dbReference>
<dbReference type="PANTHER" id="PTHR45745:SF1">
    <property type="entry name" value="PHOSPHOGLUCOMUTASE 2B-RELATED"/>
    <property type="match status" value="1"/>
</dbReference>
<feature type="domain" description="Alpha-D-phosphohexomutase alpha/beta/alpha" evidence="6">
    <location>
        <begin position="3"/>
        <end position="64"/>
    </location>
</feature>
<sequence>MVLLPDPVPTPVVAFAVRRTGAAVGIQITASHNPATDNGYKVYLDGGIQIVSPTDRHIEAAMAAAPPADQIARKPVEPAHTDLLDHYIERAAGVRRSTGSVRVALTAMHGVGGAVAVETLRRPASPTCTPSRRSSHPTPTSPPSRSPTPRSRVPPMRCWRWPRASAPTSR</sequence>
<dbReference type="GO" id="GO:0005975">
    <property type="term" value="P:carbohydrate metabolic process"/>
    <property type="evidence" value="ECO:0007669"/>
    <property type="project" value="InterPro"/>
</dbReference>
<dbReference type="Pfam" id="PF02878">
    <property type="entry name" value="PGM_PMM_I"/>
    <property type="match status" value="1"/>
</dbReference>
<dbReference type="Gene3D" id="3.40.120.10">
    <property type="entry name" value="Alpha-D-Glucose-1,6-Bisphosphate, subunit A, domain 3"/>
    <property type="match status" value="1"/>
</dbReference>
<dbReference type="GO" id="GO:0000287">
    <property type="term" value="F:magnesium ion binding"/>
    <property type="evidence" value="ECO:0007669"/>
    <property type="project" value="InterPro"/>
</dbReference>
<dbReference type="InterPro" id="IPR005844">
    <property type="entry name" value="A-D-PHexomutase_a/b/a-I"/>
</dbReference>
<comment type="similarity">
    <text evidence="1">Belongs to the phosphohexose mutase family.</text>
</comment>
<proteinExistence type="inferred from homology"/>
<evidence type="ECO:0000256" key="1">
    <source>
        <dbReference type="ARBA" id="ARBA00010231"/>
    </source>
</evidence>
<evidence type="ECO:0000256" key="5">
    <source>
        <dbReference type="SAM" id="MobiDB-lite"/>
    </source>
</evidence>
<evidence type="ECO:0000313" key="8">
    <source>
        <dbReference type="Proteomes" id="UP000189229"/>
    </source>
</evidence>
<dbReference type="GO" id="GO:0008973">
    <property type="term" value="F:phosphopentomutase activity"/>
    <property type="evidence" value="ECO:0007669"/>
    <property type="project" value="TreeGrafter"/>
</dbReference>
<evidence type="ECO:0000259" key="6">
    <source>
        <dbReference type="Pfam" id="PF02878"/>
    </source>
</evidence>
<reference evidence="7 8" key="1">
    <citation type="submission" date="2017-02" db="EMBL/GenBank/DDBJ databases">
        <title>Complete genome sequences of Mycobacterium kansasii strains isolated from rhesus macaques.</title>
        <authorList>
            <person name="Panda A."/>
            <person name="Nagaraj S."/>
            <person name="Zhao X."/>
            <person name="Tettelin H."/>
            <person name="Detolla L.J."/>
        </authorList>
    </citation>
    <scope>NUCLEOTIDE SEQUENCE [LARGE SCALE GENOMIC DNA]</scope>
    <source>
        <strain evidence="7 8">11-3813</strain>
    </source>
</reference>
<dbReference type="InterPro" id="IPR016066">
    <property type="entry name" value="A-D-PHexomutase_CS"/>
</dbReference>
<dbReference type="AlphaFoldDB" id="A0A1V3WKR2"/>
<dbReference type="Proteomes" id="UP000189229">
    <property type="component" value="Unassembled WGS sequence"/>
</dbReference>
<evidence type="ECO:0000313" key="7">
    <source>
        <dbReference type="EMBL" id="OOK67515.1"/>
    </source>
</evidence>